<gene>
    <name evidence="2" type="ORF">ATANTOWER_025152</name>
</gene>
<evidence type="ECO:0000313" key="3">
    <source>
        <dbReference type="Proteomes" id="UP001345963"/>
    </source>
</evidence>
<reference evidence="2 3" key="1">
    <citation type="submission" date="2021-07" db="EMBL/GenBank/DDBJ databases">
        <authorList>
            <person name="Palmer J.M."/>
        </authorList>
    </citation>
    <scope>NUCLEOTIDE SEQUENCE [LARGE SCALE GENOMIC DNA]</scope>
    <source>
        <strain evidence="2 3">AT_MEX2019</strain>
        <tissue evidence="2">Muscle</tissue>
    </source>
</reference>
<sequence length="76" mass="8609">MAGVGCTNNRMKLYDMVTAVDHYLPLVWTTENKLASWKEEHQDKALKQTHQDGYSLFLTSSSSTKARAPSRSPLEH</sequence>
<evidence type="ECO:0000256" key="1">
    <source>
        <dbReference type="SAM" id="MobiDB-lite"/>
    </source>
</evidence>
<dbReference type="EMBL" id="JAHUTI010010414">
    <property type="protein sequence ID" value="MED6235395.1"/>
    <property type="molecule type" value="Genomic_DNA"/>
</dbReference>
<comment type="caution">
    <text evidence="2">The sequence shown here is derived from an EMBL/GenBank/DDBJ whole genome shotgun (WGS) entry which is preliminary data.</text>
</comment>
<name>A0ABU7AD93_9TELE</name>
<protein>
    <submittedName>
        <fullName evidence="2">Uncharacterized protein</fullName>
    </submittedName>
</protein>
<evidence type="ECO:0000313" key="2">
    <source>
        <dbReference type="EMBL" id="MED6235395.1"/>
    </source>
</evidence>
<organism evidence="2 3">
    <name type="scientific">Ataeniobius toweri</name>
    <dbReference type="NCBI Taxonomy" id="208326"/>
    <lineage>
        <taxon>Eukaryota</taxon>
        <taxon>Metazoa</taxon>
        <taxon>Chordata</taxon>
        <taxon>Craniata</taxon>
        <taxon>Vertebrata</taxon>
        <taxon>Euteleostomi</taxon>
        <taxon>Actinopterygii</taxon>
        <taxon>Neopterygii</taxon>
        <taxon>Teleostei</taxon>
        <taxon>Neoteleostei</taxon>
        <taxon>Acanthomorphata</taxon>
        <taxon>Ovalentaria</taxon>
        <taxon>Atherinomorphae</taxon>
        <taxon>Cyprinodontiformes</taxon>
        <taxon>Goodeidae</taxon>
        <taxon>Ataeniobius</taxon>
    </lineage>
</organism>
<feature type="region of interest" description="Disordered" evidence="1">
    <location>
        <begin position="57"/>
        <end position="76"/>
    </location>
</feature>
<proteinExistence type="predicted"/>
<keyword evidence="3" id="KW-1185">Reference proteome</keyword>
<dbReference type="Proteomes" id="UP001345963">
    <property type="component" value="Unassembled WGS sequence"/>
</dbReference>
<accession>A0ABU7AD93</accession>